<feature type="region of interest" description="Disordered" evidence="1">
    <location>
        <begin position="1"/>
        <end position="90"/>
    </location>
</feature>
<protein>
    <submittedName>
        <fullName evidence="2">Uncharacterized protein</fullName>
    </submittedName>
</protein>
<dbReference type="AlphaFoldDB" id="A0A086JKS9"/>
<dbReference type="EMBL" id="AEYI02001827">
    <property type="protein sequence ID" value="KFG32747.1"/>
    <property type="molecule type" value="Genomic_DNA"/>
</dbReference>
<dbReference type="VEuPathDB" id="ToxoDB:TGP89_420530"/>
<comment type="caution">
    <text evidence="2">The sequence shown here is derived from an EMBL/GenBank/DDBJ whole genome shotgun (WGS) entry which is preliminary data.</text>
</comment>
<sequence>MGASDPGPRPIEFEPFAGAPEGDAPLPLNTPTAVAAPLPLRADGDGPKMPRLLLPPSGVPEGGVRALSSDPRGPKAPGCEPISDWDPYEA</sequence>
<proteinExistence type="predicted"/>
<name>A0A086JKS9_TOXGO</name>
<evidence type="ECO:0000313" key="2">
    <source>
        <dbReference type="EMBL" id="KFG32747.1"/>
    </source>
</evidence>
<accession>A0A086JKS9</accession>
<dbReference type="Proteomes" id="UP000028828">
    <property type="component" value="Unassembled WGS sequence"/>
</dbReference>
<evidence type="ECO:0000256" key="1">
    <source>
        <dbReference type="SAM" id="MobiDB-lite"/>
    </source>
</evidence>
<evidence type="ECO:0000313" key="3">
    <source>
        <dbReference type="Proteomes" id="UP000028828"/>
    </source>
</evidence>
<organism evidence="2 3">
    <name type="scientific">Toxoplasma gondii p89</name>
    <dbReference type="NCBI Taxonomy" id="943119"/>
    <lineage>
        <taxon>Eukaryota</taxon>
        <taxon>Sar</taxon>
        <taxon>Alveolata</taxon>
        <taxon>Apicomplexa</taxon>
        <taxon>Conoidasida</taxon>
        <taxon>Coccidia</taxon>
        <taxon>Eucoccidiorida</taxon>
        <taxon>Eimeriorina</taxon>
        <taxon>Sarcocystidae</taxon>
        <taxon>Toxoplasma</taxon>
    </lineage>
</organism>
<reference evidence="2 3" key="1">
    <citation type="submission" date="2014-03" db="EMBL/GenBank/DDBJ databases">
        <authorList>
            <person name="Sibley D."/>
            <person name="Venepally P."/>
            <person name="Karamycheva S."/>
            <person name="Hadjithomas M."/>
            <person name="Khan A."/>
            <person name="Brunk B."/>
            <person name="Roos D."/>
            <person name="Caler E."/>
            <person name="Lorenzi H."/>
        </authorList>
    </citation>
    <scope>NUCLEOTIDE SEQUENCE [LARGE SCALE GENOMIC DNA]</scope>
    <source>
        <strain evidence="3">p89</strain>
    </source>
</reference>
<gene>
    <name evidence="2" type="ORF">TGP89_420530</name>
</gene>